<dbReference type="Proteomes" id="UP001144396">
    <property type="component" value="Unassembled WGS sequence"/>
</dbReference>
<feature type="compositionally biased region" description="Low complexity" evidence="1">
    <location>
        <begin position="28"/>
        <end position="45"/>
    </location>
</feature>
<feature type="region of interest" description="Disordered" evidence="1">
    <location>
        <begin position="24"/>
        <end position="65"/>
    </location>
</feature>
<feature type="region of interest" description="Disordered" evidence="1">
    <location>
        <begin position="894"/>
        <end position="921"/>
    </location>
</feature>
<evidence type="ECO:0000313" key="3">
    <source>
        <dbReference type="Proteomes" id="UP001144396"/>
    </source>
</evidence>
<gene>
    <name evidence="2" type="ORF">ARHIZOSPH14_24270</name>
</gene>
<dbReference type="InterPro" id="IPR027417">
    <property type="entry name" value="P-loop_NTPase"/>
</dbReference>
<proteinExistence type="predicted"/>
<accession>A0A9W6FQ59</accession>
<dbReference type="Gene3D" id="3.40.50.300">
    <property type="entry name" value="P-loop containing nucleotide triphosphate hydrolases"/>
    <property type="match status" value="2"/>
</dbReference>
<dbReference type="AlphaFoldDB" id="A0A9W6FQ59"/>
<reference evidence="2" key="1">
    <citation type="submission" date="2022-12" db="EMBL/GenBank/DDBJ databases">
        <title>Reference genome sequencing for broad-spectrum identification of bacterial and archaeal isolates by mass spectrometry.</title>
        <authorList>
            <person name="Sekiguchi Y."/>
            <person name="Tourlousse D.M."/>
        </authorList>
    </citation>
    <scope>NUCLEOTIDE SEQUENCE</scope>
    <source>
        <strain evidence="2">14</strain>
    </source>
</reference>
<evidence type="ECO:0000313" key="2">
    <source>
        <dbReference type="EMBL" id="GLI28185.1"/>
    </source>
</evidence>
<dbReference type="EMBL" id="BSDP01000001">
    <property type="protein sequence ID" value="GLI28185.1"/>
    <property type="molecule type" value="Genomic_DNA"/>
</dbReference>
<evidence type="ECO:0000256" key="1">
    <source>
        <dbReference type="SAM" id="MobiDB-lite"/>
    </source>
</evidence>
<protein>
    <submittedName>
        <fullName evidence="2">Uncharacterized protein</fullName>
    </submittedName>
</protein>
<dbReference type="SUPFAM" id="SSF52540">
    <property type="entry name" value="P-loop containing nucleoside triphosphate hydrolases"/>
    <property type="match status" value="1"/>
</dbReference>
<organism evidence="2 3">
    <name type="scientific">Agromyces rhizosphaerae</name>
    <dbReference type="NCBI Taxonomy" id="88374"/>
    <lineage>
        <taxon>Bacteria</taxon>
        <taxon>Bacillati</taxon>
        <taxon>Actinomycetota</taxon>
        <taxon>Actinomycetes</taxon>
        <taxon>Micrococcales</taxon>
        <taxon>Microbacteriaceae</taxon>
        <taxon>Agromyces</taxon>
    </lineage>
</organism>
<name>A0A9W6FQ59_9MICO</name>
<sequence>MLPGIRPGRTYGVGVRRLDMHHDDEGLVGASGDGASAFAPPAAVPDADEGHTGDRGGADAAGTTADPEWRNWREELGRAGGRSPLLRFVDTPRTRIELSTTHPGGLPQFITGKSTLLSSLIRDELALRNARLAAAEITQKGIELRSVRGIEGVHLAIGLAKWRFDGTEHLAPVLLRPLAIRRYGRDFELKLKGQPFLNPALARALRDQFQISLDAESFVSLAISNGAFKPQPVIDRLRGLTSHLPWFSVSPRLVVSTFAEVGPAMVADAAELDHPVIDAVAGNASARASVEAAYEPVVSVGQDHRSPATDTLVHDADPEQEHVIAQIEAGSSIVVETLPGTGGSQTIVNAIGALVQRHRRVLVVGARRASLDGIAHRLGEVGLGGAAVTTTTLRRDLVKSISRNEKAVKPRVADVDDALVRLRKVLLDYRGALTRRDPGFRVSVLEALGELARLSLLPDPPSTTARLDRASLERLAGDRGQVAADLVRAAELGEFRYGPGDSPWYGASFTSSEEAASAHELAKRLQSSDLPRLLERASAVISTTSLRPFESVAELGVFLRLLLDIRETLDRFQPSVYDRPLGELIAATSARRDSRGMSGANRRRLRRHAMEFVRPGVHVGDLNGALRRIQQQRTLWNRYSTAGSIPGVPVGVADLHVLFQHVSSDLATLDTPLGTVGTDRELAQRPIRELVATMSGLAAESEVLANLQERTALLGTLRELELDPLLVDLSRRHVPQERVAAELELAWWQSVLESLLAGDAALLGANTAVLDRLEADFRLVDDAHAGSAGAQLAWQLAESWKVGIVDWPEEAEQLRALLRADRATASRLHEAAPHLFRALAPVWLASPYDVGAIDDRIAFDTVILVDAAATTFAENLGAIRRAKQVVAFGDPVTQTPTPFETGIPDPDVEDGGQPAAQGDPDARQAESALARLGELLPTLTLTRSYRAGGEDLAELVNHRYYDGRIDSLPWAGSFLGHGSLNLHFLDGSGLPDPRTGTVESVDMEVAKVVELVMEHAVKRPRESLMVITASTRHAARVHQAVLAAFAKRTDLSDFILTDRAEPFTVLTLEQAVAQSRDRVIFSVGYARTPHGRLLSNFGPLGEPGGDRLLAVGMTRARRSIDIVACFRPDEIDDERQGHGVLALAEVLEQAEERIAAPPVAESTDPMLIDLAERLRKLDIRVELGHRGKLALAASRAGRAVVVETDPALVDSSLRESLRLRPAVLRQLGWHVLRVHSFELFGNPDAVARRVATLLGAVPKEPVVPADTQPIDVGDLPS</sequence>
<comment type="caution">
    <text evidence="2">The sequence shown here is derived from an EMBL/GenBank/DDBJ whole genome shotgun (WGS) entry which is preliminary data.</text>
</comment>
<keyword evidence="3" id="KW-1185">Reference proteome</keyword>
<feature type="compositionally biased region" description="Basic and acidic residues" evidence="1">
    <location>
        <begin position="48"/>
        <end position="57"/>
    </location>
</feature>